<dbReference type="InterPro" id="IPR046372">
    <property type="entry name" value="PARG_cat_C"/>
</dbReference>
<dbReference type="Pfam" id="PF05028">
    <property type="entry name" value="PARG_cat_C"/>
    <property type="match status" value="1"/>
</dbReference>
<reference evidence="2" key="1">
    <citation type="submission" date="2016-09" db="EMBL/GenBank/DDBJ databases">
        <title>Draft genome of thermotolerant cyanobacterium Desertifilum sp. strain IPPAS B-1220.</title>
        <authorList>
            <person name="Sinetova M.A."/>
            <person name="Bolakhan K."/>
            <person name="Zayadan B.K."/>
            <person name="Mironov K.S."/>
            <person name="Ustinova V."/>
            <person name="Kupriyanova E.V."/>
            <person name="Sidorov R.A."/>
            <person name="Skrypnik A.N."/>
            <person name="Gogoleva N.E."/>
            <person name="Gogolev Y.V."/>
            <person name="Los D.A."/>
        </authorList>
    </citation>
    <scope>NUCLEOTIDE SEQUENCE [LARGE SCALE GENOMIC DNA]</scope>
    <source>
        <strain evidence="2">IPPAS B-1220</strain>
    </source>
</reference>
<dbReference type="RefSeq" id="WP_069966748.1">
    <property type="nucleotide sequence ID" value="NZ_CM124774.1"/>
</dbReference>
<dbReference type="PANTHER" id="PTHR12837">
    <property type="entry name" value="POLY ADP-RIBOSE GLYCOHYDROLASE"/>
    <property type="match status" value="1"/>
</dbReference>
<protein>
    <recommendedName>
        <fullName evidence="1">PARG catalytic Macro domain-containing protein</fullName>
    </recommendedName>
</protein>
<name>A0A1E5QMV2_9CYAN</name>
<dbReference type="GO" id="GO:0005737">
    <property type="term" value="C:cytoplasm"/>
    <property type="evidence" value="ECO:0007669"/>
    <property type="project" value="TreeGrafter"/>
</dbReference>
<dbReference type="OrthoDB" id="581512at2"/>
<comment type="caution">
    <text evidence="2">The sequence shown here is derived from an EMBL/GenBank/DDBJ whole genome shotgun (WGS) entry which is preliminary data.</text>
</comment>
<dbReference type="PANTHER" id="PTHR12837:SF0">
    <property type="entry name" value="POLY(ADP-RIBOSE) GLYCOHYDROLASE"/>
    <property type="match status" value="1"/>
</dbReference>
<dbReference type="GO" id="GO:0006282">
    <property type="term" value="P:regulation of DNA repair"/>
    <property type="evidence" value="ECO:0007669"/>
    <property type="project" value="InterPro"/>
</dbReference>
<gene>
    <name evidence="2" type="ORF">BH720_08465</name>
</gene>
<dbReference type="GO" id="GO:0005975">
    <property type="term" value="P:carbohydrate metabolic process"/>
    <property type="evidence" value="ECO:0007669"/>
    <property type="project" value="InterPro"/>
</dbReference>
<dbReference type="EMBL" id="MJGC01000047">
    <property type="protein sequence ID" value="OEJ75663.1"/>
    <property type="molecule type" value="Genomic_DNA"/>
</dbReference>
<dbReference type="GO" id="GO:0009225">
    <property type="term" value="P:nucleotide-sugar metabolic process"/>
    <property type="evidence" value="ECO:0007669"/>
    <property type="project" value="TreeGrafter"/>
</dbReference>
<feature type="domain" description="PARG catalytic Macro" evidence="1">
    <location>
        <begin position="201"/>
        <end position="287"/>
    </location>
</feature>
<dbReference type="GO" id="GO:0004649">
    <property type="term" value="F:poly(ADP-ribose) glycohydrolase activity"/>
    <property type="evidence" value="ECO:0007669"/>
    <property type="project" value="InterPro"/>
</dbReference>
<organism evidence="2">
    <name type="scientific">Desertifilum tharense IPPAS B-1220</name>
    <dbReference type="NCBI Taxonomy" id="1781255"/>
    <lineage>
        <taxon>Bacteria</taxon>
        <taxon>Bacillati</taxon>
        <taxon>Cyanobacteriota</taxon>
        <taxon>Cyanophyceae</taxon>
        <taxon>Desertifilales</taxon>
        <taxon>Desertifilaceae</taxon>
        <taxon>Desertifilum</taxon>
    </lineage>
</organism>
<evidence type="ECO:0000313" key="2">
    <source>
        <dbReference type="EMBL" id="OEJ75663.1"/>
    </source>
</evidence>
<dbReference type="STRING" id="1781255.BH720_08465"/>
<dbReference type="InterPro" id="IPR007724">
    <property type="entry name" value="Poly_GlycHdrlase"/>
</dbReference>
<dbReference type="AlphaFoldDB" id="A0A1E5QMV2"/>
<evidence type="ECO:0000259" key="1">
    <source>
        <dbReference type="Pfam" id="PF05028"/>
    </source>
</evidence>
<sequence length="332" mass="36468">MVKVRELLDNLICRHAFNTQELVETYPPKLYHPNKRVIYDIACPPGSVHRGTLCFSRWRGMKLPEGLPASGETVLEEYSGYFEYEPSPDSQEMEWYLNFADLDLFYAYGSPLFAQDEMQVAEHPALASLREALLANEINLFTAEKGGPTPVLVRGVERRCEIATNPDASQQRPFGLYGNHFAGATTEAIALATKPLNPPTITNILAISAPSCRSGSYTQKQIEHILTTAFTGFTAARLDSEAPLVAIHTGFWGCGAFGGNRVLMALLQLLAAHLAQVNRLIFHTSDRSGSEALATAQDLFYNAIAPNSSLSVSDLITQIHAMDFQWGVSDGN</sequence>
<dbReference type="GO" id="GO:1990966">
    <property type="term" value="P:ATP generation from poly-ADP-D-ribose"/>
    <property type="evidence" value="ECO:0007669"/>
    <property type="project" value="TreeGrafter"/>
</dbReference>
<accession>A0A1E5QMV2</accession>
<proteinExistence type="predicted"/>